<dbReference type="GeneID" id="110988779"/>
<dbReference type="Proteomes" id="UP000694845">
    <property type="component" value="Unplaced"/>
</dbReference>
<keyword evidence="2" id="KW-1185">Reference proteome</keyword>
<sequence>MATPRRLLCLLFPLALACSVALAAPAVDPRSATTNTNAAPARGSGSKLLYRDAVEVVDSMHEFLSTLSEFEEVKAGEGAREKEMIRYGIPARSKKEKVGFQMPGWRKRRRRSTVEEDLVSAAYFGQLDEQANVMVKAIHTFLDDLQKVRQFYEGKGVYRESRKYHLGDSRGLTQADGAVQSQE</sequence>
<gene>
    <name evidence="3" type="primary">LOC110988779</name>
</gene>
<reference evidence="3" key="1">
    <citation type="submission" date="2025-08" db="UniProtKB">
        <authorList>
            <consortium name="RefSeq"/>
        </authorList>
    </citation>
    <scope>IDENTIFICATION</scope>
</reference>
<keyword evidence="1" id="KW-0732">Signal</keyword>
<organism evidence="2 3">
    <name type="scientific">Acanthaster planci</name>
    <name type="common">Crown-of-thorns starfish</name>
    <dbReference type="NCBI Taxonomy" id="133434"/>
    <lineage>
        <taxon>Eukaryota</taxon>
        <taxon>Metazoa</taxon>
        <taxon>Echinodermata</taxon>
        <taxon>Eleutherozoa</taxon>
        <taxon>Asterozoa</taxon>
        <taxon>Asteroidea</taxon>
        <taxon>Valvatacea</taxon>
        <taxon>Valvatida</taxon>
        <taxon>Acanthasteridae</taxon>
        <taxon>Acanthaster</taxon>
    </lineage>
</organism>
<evidence type="ECO:0000313" key="2">
    <source>
        <dbReference type="Proteomes" id="UP000694845"/>
    </source>
</evidence>
<accession>A0A8B7ZXK9</accession>
<dbReference type="OrthoDB" id="10332511at2759"/>
<dbReference type="OMA" id="VDSMHEF"/>
<dbReference type="RefSeq" id="XP_022108291.1">
    <property type="nucleotide sequence ID" value="XM_022252599.1"/>
</dbReference>
<feature type="chain" id="PRO_5034234185" evidence="1">
    <location>
        <begin position="24"/>
        <end position="183"/>
    </location>
</feature>
<evidence type="ECO:0000256" key="1">
    <source>
        <dbReference type="SAM" id="SignalP"/>
    </source>
</evidence>
<feature type="signal peptide" evidence="1">
    <location>
        <begin position="1"/>
        <end position="23"/>
    </location>
</feature>
<proteinExistence type="predicted"/>
<evidence type="ECO:0000313" key="3">
    <source>
        <dbReference type="RefSeq" id="XP_022108291.1"/>
    </source>
</evidence>
<protein>
    <submittedName>
        <fullName evidence="3">Uncharacterized protein LOC110988779</fullName>
    </submittedName>
</protein>
<dbReference type="KEGG" id="aplc:110988779"/>
<dbReference type="PROSITE" id="PS51257">
    <property type="entry name" value="PROKAR_LIPOPROTEIN"/>
    <property type="match status" value="1"/>
</dbReference>
<name>A0A8B7ZXK9_ACAPL</name>
<dbReference type="AlphaFoldDB" id="A0A8B7ZXK9"/>